<keyword evidence="2" id="KW-1185">Reference proteome</keyword>
<dbReference type="Proteomes" id="UP001597502">
    <property type="component" value="Unassembled WGS sequence"/>
</dbReference>
<dbReference type="EMBL" id="JBHUNA010000002">
    <property type="protein sequence ID" value="MFD2759591.1"/>
    <property type="molecule type" value="Genomic_DNA"/>
</dbReference>
<evidence type="ECO:0000313" key="2">
    <source>
        <dbReference type="Proteomes" id="UP001597502"/>
    </source>
</evidence>
<comment type="caution">
    <text evidence="1">The sequence shown here is derived from an EMBL/GenBank/DDBJ whole genome shotgun (WGS) entry which is preliminary data.</text>
</comment>
<evidence type="ECO:0000313" key="1">
    <source>
        <dbReference type="EMBL" id="MFD2759591.1"/>
    </source>
</evidence>
<sequence>MVSCLMLYHKTVTNLTKIMMLRAMFHEEDFEIEVLGGSTVIIYIWNVERERIWQAALGFETVNVRAGYGFGKYKHDAREAAEGILTYSQGYEQVEGQDNR</sequence>
<organism evidence="1 2">
    <name type="scientific">Lentibacillus juripiscarius</name>
    <dbReference type="NCBI Taxonomy" id="257446"/>
    <lineage>
        <taxon>Bacteria</taxon>
        <taxon>Bacillati</taxon>
        <taxon>Bacillota</taxon>
        <taxon>Bacilli</taxon>
        <taxon>Bacillales</taxon>
        <taxon>Bacillaceae</taxon>
        <taxon>Lentibacillus</taxon>
    </lineage>
</organism>
<name>A0ABW5V2E7_9BACI</name>
<protein>
    <submittedName>
        <fullName evidence="1">Uncharacterized protein</fullName>
    </submittedName>
</protein>
<proteinExistence type="predicted"/>
<gene>
    <name evidence="1" type="ORF">ACFSUO_01140</name>
</gene>
<accession>A0ABW5V2E7</accession>
<reference evidence="2" key="1">
    <citation type="journal article" date="2019" name="Int. J. Syst. Evol. Microbiol.">
        <title>The Global Catalogue of Microorganisms (GCM) 10K type strain sequencing project: providing services to taxonomists for standard genome sequencing and annotation.</title>
        <authorList>
            <consortium name="The Broad Institute Genomics Platform"/>
            <consortium name="The Broad Institute Genome Sequencing Center for Infectious Disease"/>
            <person name="Wu L."/>
            <person name="Ma J."/>
        </authorList>
    </citation>
    <scope>NUCLEOTIDE SEQUENCE [LARGE SCALE GENOMIC DNA]</scope>
    <source>
        <strain evidence="2">TISTR 1535</strain>
    </source>
</reference>